<name>A0AAU7UB73_9DEIO</name>
<dbReference type="AlphaFoldDB" id="A0AAU7UB73"/>
<proteinExistence type="predicted"/>
<dbReference type="RefSeq" id="WP_350243737.1">
    <property type="nucleotide sequence ID" value="NZ_CP158299.1"/>
</dbReference>
<dbReference type="GO" id="GO:0016874">
    <property type="term" value="F:ligase activity"/>
    <property type="evidence" value="ECO:0007669"/>
    <property type="project" value="UniProtKB-KW"/>
</dbReference>
<sequence length="181" mass="20613">MGLPRAEHMQDGPLYGLVAWPSPELDSWLRREQQRLQVRSYGEPHLNLRAPFYSACDEAELVASLRRMLSGCPPFEVQLTGWRTFPHVVFLECRTTPALEHLHQQVLTLPCAPPQPFDHKEYIPHLTLALGVMSWAEPALHQELERMPLPVSRFPVTALSLTREDGGELREVHTFPLGQHG</sequence>
<accession>A0AAU7UB73</accession>
<protein>
    <submittedName>
        <fullName evidence="1">2'-5' RNA ligase family protein</fullName>
    </submittedName>
</protein>
<dbReference type="InterPro" id="IPR050580">
    <property type="entry name" value="2H_phosphoesterase_YjcG-like"/>
</dbReference>
<gene>
    <name evidence="1" type="ORF">ABOD76_20095</name>
</gene>
<dbReference type="Gene3D" id="3.90.1140.10">
    <property type="entry name" value="Cyclic phosphodiesterase"/>
    <property type="match status" value="1"/>
</dbReference>
<dbReference type="PANTHER" id="PTHR40037">
    <property type="entry name" value="PHOSPHOESTERASE YJCG-RELATED"/>
    <property type="match status" value="1"/>
</dbReference>
<keyword evidence="1" id="KW-0436">Ligase</keyword>
<organism evidence="1">
    <name type="scientific">Deinococcus sonorensis KR-87</name>
    <dbReference type="NCBI Taxonomy" id="694439"/>
    <lineage>
        <taxon>Bacteria</taxon>
        <taxon>Thermotogati</taxon>
        <taxon>Deinococcota</taxon>
        <taxon>Deinococci</taxon>
        <taxon>Deinococcales</taxon>
        <taxon>Deinococcaceae</taxon>
        <taxon>Deinococcus</taxon>
    </lineage>
</organism>
<dbReference type="KEGG" id="dsc:ABOD76_20095"/>
<dbReference type="SUPFAM" id="SSF55144">
    <property type="entry name" value="LigT-like"/>
    <property type="match status" value="1"/>
</dbReference>
<dbReference type="InterPro" id="IPR009097">
    <property type="entry name" value="Cyclic_Pdiesterase"/>
</dbReference>
<dbReference type="EMBL" id="CP158299">
    <property type="protein sequence ID" value="XBV85696.1"/>
    <property type="molecule type" value="Genomic_DNA"/>
</dbReference>
<dbReference type="Pfam" id="PF13563">
    <property type="entry name" value="2_5_RNA_ligase2"/>
    <property type="match status" value="1"/>
</dbReference>
<dbReference type="PANTHER" id="PTHR40037:SF1">
    <property type="entry name" value="PHOSPHOESTERASE SAOUHSC_00951-RELATED"/>
    <property type="match status" value="1"/>
</dbReference>
<reference evidence="1" key="1">
    <citation type="submission" date="2024-06" db="EMBL/GenBank/DDBJ databases">
        <title>Draft Genome Sequence of Deinococcus sonorensis Type Strain KR-87, a Biofilm Producing Representative of the Genus Deinococcus.</title>
        <authorList>
            <person name="Boren L.S."/>
            <person name="Grosso R.A."/>
            <person name="Hugenberg-Cox A.N."/>
            <person name="Hill J.T.E."/>
            <person name="Albert C.M."/>
            <person name="Tuohy J.M."/>
        </authorList>
    </citation>
    <scope>NUCLEOTIDE SEQUENCE</scope>
    <source>
        <strain evidence="1">KR-87</strain>
    </source>
</reference>
<evidence type="ECO:0000313" key="1">
    <source>
        <dbReference type="EMBL" id="XBV85696.1"/>
    </source>
</evidence>